<reference evidence="1 2" key="1">
    <citation type="submission" date="2021-02" db="EMBL/GenBank/DDBJ databases">
        <authorList>
            <person name="Park J.-S."/>
        </authorList>
    </citation>
    <scope>NUCLEOTIDE SEQUENCE [LARGE SCALE GENOMIC DNA]</scope>
    <source>
        <strain evidence="1 2">188UL20-2</strain>
    </source>
</reference>
<evidence type="ECO:0000313" key="2">
    <source>
        <dbReference type="Proteomes" id="UP000809621"/>
    </source>
</evidence>
<comment type="caution">
    <text evidence="1">The sequence shown here is derived from an EMBL/GenBank/DDBJ whole genome shotgun (WGS) entry which is preliminary data.</text>
</comment>
<proteinExistence type="predicted"/>
<dbReference type="Gene3D" id="1.20.120.450">
    <property type="entry name" value="dinb family like domain"/>
    <property type="match status" value="1"/>
</dbReference>
<sequence>MSEEALNTEFDFFADASIKEQHWSRDRNLRDVLLHLYEWHQLSIKWVVVWVLS</sequence>
<evidence type="ECO:0000313" key="1">
    <source>
        <dbReference type="EMBL" id="MBM7037135.1"/>
    </source>
</evidence>
<dbReference type="EMBL" id="JAFEUM010000004">
    <property type="protein sequence ID" value="MBM7037135.1"/>
    <property type="molecule type" value="Genomic_DNA"/>
</dbReference>
<keyword evidence="2" id="KW-1185">Reference proteome</keyword>
<gene>
    <name evidence="1" type="ORF">JQC93_12040</name>
</gene>
<dbReference type="Proteomes" id="UP000809621">
    <property type="component" value="Unassembled WGS sequence"/>
</dbReference>
<dbReference type="InterPro" id="IPR034660">
    <property type="entry name" value="DinB/YfiT-like"/>
</dbReference>
<dbReference type="InterPro" id="IPR012550">
    <property type="entry name" value="DUF1706"/>
</dbReference>
<organism evidence="1 2">
    <name type="scientific">Vibrio ulleungensis</name>
    <dbReference type="NCBI Taxonomy" id="2807619"/>
    <lineage>
        <taxon>Bacteria</taxon>
        <taxon>Pseudomonadati</taxon>
        <taxon>Pseudomonadota</taxon>
        <taxon>Gammaproteobacteria</taxon>
        <taxon>Vibrionales</taxon>
        <taxon>Vibrionaceae</taxon>
        <taxon>Vibrio</taxon>
    </lineage>
</organism>
<dbReference type="Pfam" id="PF08020">
    <property type="entry name" value="DUF1706"/>
    <property type="match status" value="1"/>
</dbReference>
<protein>
    <submittedName>
        <fullName evidence="1">ClbS/DfsB family four-helix bundle protein</fullName>
    </submittedName>
</protein>
<accession>A0ABS2HHX1</accession>
<name>A0ABS2HHX1_9VIBR</name>